<keyword evidence="1" id="KW-0560">Oxidoreductase</keyword>
<sequence>MPSSKNFPYLRHANGAQHKLLELPRSGADSLALEGLVAACSPATFGKAYQNNPTEGADVLDPSYRKALNVDAAKFGVTINLAELGILAEVKTLMAPDSADIRAELYKLNIHQAGDFFKAHVDTPRSSNMLGSLVIALPSVHEGGQLTVEHAGQQQTFDWSLTELPNAPLLQWGAFYSDCKHEVHPVTSGARITVTYNLMAVKPTLPVLKGVSPASLALRQVIEEALETPGFLEQGGTLAFGCQHAYPHNSDAFLKTDFKPQLKGADACLFAFAEDLGLSVDVKAIYKDSEDNYRIAADYIGSSFGVEYEGMVDNEYEYDYEEDGCYGVVLDNGAQKREDLIWCHEIGHGEIKEVYLHYGNDYSNSCMYSYAVILIEVPTAAILLQR</sequence>
<dbReference type="GO" id="GO:0016491">
    <property type="term" value="F:oxidoreductase activity"/>
    <property type="evidence" value="ECO:0007669"/>
    <property type="project" value="UniProtKB-KW"/>
</dbReference>
<evidence type="ECO:0000259" key="2">
    <source>
        <dbReference type="PROSITE" id="PS51471"/>
    </source>
</evidence>
<accession>I0YQI3</accession>
<evidence type="ECO:0000313" key="4">
    <source>
        <dbReference type="Proteomes" id="UP000007264"/>
    </source>
</evidence>
<evidence type="ECO:0000313" key="3">
    <source>
        <dbReference type="EMBL" id="EIE20652.1"/>
    </source>
</evidence>
<dbReference type="PANTHER" id="PTHR33099">
    <property type="entry name" value="FE2OG DIOXYGENASE DOMAIN-CONTAINING PROTEIN"/>
    <property type="match status" value="1"/>
</dbReference>
<feature type="domain" description="Fe2OG dioxygenase" evidence="2">
    <location>
        <begin position="102"/>
        <end position="200"/>
    </location>
</feature>
<dbReference type="GeneID" id="17038631"/>
<comment type="caution">
    <text evidence="3">The sequence shown here is derived from an EMBL/GenBank/DDBJ whole genome shotgun (WGS) entry which is preliminary data.</text>
</comment>
<dbReference type="Gene3D" id="2.60.120.620">
    <property type="entry name" value="q2cbj1_9rhob like domain"/>
    <property type="match status" value="1"/>
</dbReference>
<name>I0YQI3_COCSC</name>
<dbReference type="KEGG" id="csl:COCSUDRAFT_57219"/>
<organism evidence="3 4">
    <name type="scientific">Coccomyxa subellipsoidea (strain C-169)</name>
    <name type="common">Green microalga</name>
    <dbReference type="NCBI Taxonomy" id="574566"/>
    <lineage>
        <taxon>Eukaryota</taxon>
        <taxon>Viridiplantae</taxon>
        <taxon>Chlorophyta</taxon>
        <taxon>core chlorophytes</taxon>
        <taxon>Trebouxiophyceae</taxon>
        <taxon>Trebouxiophyceae incertae sedis</taxon>
        <taxon>Coccomyxaceae</taxon>
        <taxon>Coccomyxa</taxon>
        <taxon>Coccomyxa subellipsoidea</taxon>
    </lineage>
</organism>
<reference evidence="3 4" key="1">
    <citation type="journal article" date="2012" name="Genome Biol.">
        <title>The genome of the polar eukaryotic microalga coccomyxa subellipsoidea reveals traits of cold adaptation.</title>
        <authorList>
            <person name="Blanc G."/>
            <person name="Agarkova I."/>
            <person name="Grimwood J."/>
            <person name="Kuo A."/>
            <person name="Brueggeman A."/>
            <person name="Dunigan D."/>
            <person name="Gurnon J."/>
            <person name="Ladunga I."/>
            <person name="Lindquist E."/>
            <person name="Lucas S."/>
            <person name="Pangilinan J."/>
            <person name="Proschold T."/>
            <person name="Salamov A."/>
            <person name="Schmutz J."/>
            <person name="Weeks D."/>
            <person name="Yamada T."/>
            <person name="Claverie J.M."/>
            <person name="Grigoriev I."/>
            <person name="Van Etten J."/>
            <person name="Lomsadze A."/>
            <person name="Borodovsky M."/>
        </authorList>
    </citation>
    <scope>NUCLEOTIDE SEQUENCE [LARGE SCALE GENOMIC DNA]</scope>
    <source>
        <strain evidence="3 4">C-169</strain>
    </source>
</reference>
<dbReference type="InterPro" id="IPR005123">
    <property type="entry name" value="Oxoglu/Fe-dep_dioxygenase_dom"/>
</dbReference>
<evidence type="ECO:0000256" key="1">
    <source>
        <dbReference type="RuleBase" id="RU003682"/>
    </source>
</evidence>
<gene>
    <name evidence="3" type="ORF">COCSUDRAFT_57219</name>
</gene>
<keyword evidence="1" id="KW-0408">Iron</keyword>
<dbReference type="Pfam" id="PF13640">
    <property type="entry name" value="2OG-FeII_Oxy_3"/>
    <property type="match status" value="1"/>
</dbReference>
<dbReference type="EMBL" id="AGSI01000014">
    <property type="protein sequence ID" value="EIE20652.1"/>
    <property type="molecule type" value="Genomic_DNA"/>
</dbReference>
<dbReference type="PROSITE" id="PS51471">
    <property type="entry name" value="FE2OG_OXY"/>
    <property type="match status" value="1"/>
</dbReference>
<dbReference type="InterPro" id="IPR044862">
    <property type="entry name" value="Pro_4_hyd_alph_FE2OG_OXY"/>
</dbReference>
<proteinExistence type="inferred from homology"/>
<dbReference type="GO" id="GO:0046872">
    <property type="term" value="F:metal ion binding"/>
    <property type="evidence" value="ECO:0007669"/>
    <property type="project" value="UniProtKB-KW"/>
</dbReference>
<dbReference type="AlphaFoldDB" id="I0YQI3"/>
<dbReference type="PANTHER" id="PTHR33099:SF14">
    <property type="entry name" value="PROLYL 4-HYDROXYLASE ALPHA SUBUNIT FE(2+) 2OG DIOXYGENASE DOMAIN-CONTAINING PROTEIN"/>
    <property type="match status" value="1"/>
</dbReference>
<dbReference type="Proteomes" id="UP000007264">
    <property type="component" value="Unassembled WGS sequence"/>
</dbReference>
<dbReference type="OrthoDB" id="542426at2759"/>
<dbReference type="RefSeq" id="XP_005645196.1">
    <property type="nucleotide sequence ID" value="XM_005645139.1"/>
</dbReference>
<keyword evidence="1" id="KW-0479">Metal-binding</keyword>
<dbReference type="eggNOG" id="ENOG502S0B1">
    <property type="taxonomic scope" value="Eukaryota"/>
</dbReference>
<protein>
    <recommendedName>
        <fullName evidence="2">Fe2OG dioxygenase domain-containing protein</fullName>
    </recommendedName>
</protein>
<keyword evidence="4" id="KW-1185">Reference proteome</keyword>
<comment type="similarity">
    <text evidence="1">Belongs to the iron/ascorbate-dependent oxidoreductase family.</text>
</comment>